<evidence type="ECO:0000256" key="1">
    <source>
        <dbReference type="PROSITE-ProRule" id="PRU00339"/>
    </source>
</evidence>
<dbReference type="SUPFAM" id="SSF48452">
    <property type="entry name" value="TPR-like"/>
    <property type="match status" value="1"/>
</dbReference>
<organism evidence="2 3">
    <name type="scientific">Aphanomyces invadans</name>
    <dbReference type="NCBI Taxonomy" id="157072"/>
    <lineage>
        <taxon>Eukaryota</taxon>
        <taxon>Sar</taxon>
        <taxon>Stramenopiles</taxon>
        <taxon>Oomycota</taxon>
        <taxon>Saprolegniomycetes</taxon>
        <taxon>Saprolegniales</taxon>
        <taxon>Verrucalvaceae</taxon>
        <taxon>Aphanomyces</taxon>
    </lineage>
</organism>
<dbReference type="Gene3D" id="1.25.40.10">
    <property type="entry name" value="Tetratricopeptide repeat domain"/>
    <property type="match status" value="1"/>
</dbReference>
<accession>A0A418AX39</accession>
<evidence type="ECO:0000313" key="2">
    <source>
        <dbReference type="EMBL" id="RHY30126.1"/>
    </source>
</evidence>
<comment type="caution">
    <text evidence="2">The sequence shown here is derived from an EMBL/GenBank/DDBJ whole genome shotgun (WGS) entry which is preliminary data.</text>
</comment>
<proteinExistence type="predicted"/>
<keyword evidence="3" id="KW-1185">Reference proteome</keyword>
<protein>
    <submittedName>
        <fullName evidence="2">Uncharacterized protein</fullName>
    </submittedName>
</protein>
<dbReference type="InterPro" id="IPR019734">
    <property type="entry name" value="TPR_rpt"/>
</dbReference>
<evidence type="ECO:0000313" key="3">
    <source>
        <dbReference type="Proteomes" id="UP000285060"/>
    </source>
</evidence>
<dbReference type="InterPro" id="IPR011990">
    <property type="entry name" value="TPR-like_helical_dom_sf"/>
</dbReference>
<gene>
    <name evidence="2" type="ORF">DYB32_004583</name>
</gene>
<dbReference type="AlphaFoldDB" id="A0A418AX39"/>
<dbReference type="Proteomes" id="UP000285060">
    <property type="component" value="Unassembled WGS sequence"/>
</dbReference>
<name>A0A418AX39_9STRA</name>
<dbReference type="SMART" id="SM00028">
    <property type="entry name" value="TPR"/>
    <property type="match status" value="2"/>
</dbReference>
<feature type="repeat" description="TPR" evidence="1">
    <location>
        <begin position="109"/>
        <end position="142"/>
    </location>
</feature>
<dbReference type="EMBL" id="QUSY01000353">
    <property type="protein sequence ID" value="RHY30126.1"/>
    <property type="molecule type" value="Genomic_DNA"/>
</dbReference>
<feature type="non-terminal residue" evidence="2">
    <location>
        <position position="1"/>
    </location>
</feature>
<reference evidence="2 3" key="1">
    <citation type="submission" date="2018-08" db="EMBL/GenBank/DDBJ databases">
        <title>Aphanomyces genome sequencing and annotation.</title>
        <authorList>
            <person name="Minardi D."/>
            <person name="Oidtmann B."/>
            <person name="Van Der Giezen M."/>
            <person name="Studholme D.J."/>
        </authorList>
    </citation>
    <scope>NUCLEOTIDE SEQUENCE [LARGE SCALE GENOMIC DNA]</scope>
    <source>
        <strain evidence="2 3">NJM0002</strain>
    </source>
</reference>
<dbReference type="PROSITE" id="PS50005">
    <property type="entry name" value="TPR"/>
    <property type="match status" value="1"/>
</dbReference>
<dbReference type="VEuPathDB" id="FungiDB:H310_08789"/>
<sequence length="324" mass="35779">LPLLLRDAFSDETPVGLERVATIPTRIILGLKPVASTAVLSISRDGAKSPSKYVALPANASYITLENWKARLKLAYTLLQDGSSRLYLAEAAKILRGILALQPHGCDIASLYSYLGSIRLTQHELSDAIACFAQALERTPNAWKVHFNMGIALLRSGRLLEGKAHLHHILAINPSYDVALRALAEVDQKWTGASHETLEKKKASQEFANQLSGVMAVVRHHTETSSPHVDFALVAMEHAAAAFAKDMSQQCAVPVTVPLSRGWHGVVGELLHRLYVMASLKRLLVPEVPSYSRSLRLIANGNRFSKNTAFPRRKRSLRWTGWKR</sequence>
<keyword evidence="1" id="KW-0802">TPR repeat</keyword>